<evidence type="ECO:0000313" key="1">
    <source>
        <dbReference type="EMBL" id="CAE2253482.1"/>
    </source>
</evidence>
<dbReference type="AlphaFoldDB" id="A0A7S4J6H0"/>
<name>A0A7S4J6H0_9EUKA</name>
<sequence length="129" mass="14515">MVKHCAAMCEGALLAPDALSIEYKSVQKPSTQSSPRCTLRLKKQSWQRLRMRSQRSRRAGQWSRVAQWMCPLCLVFWSELLAHWADDDHDQCAMCGGRLDGFANDPGSHMWMSGGLNMTSHHAVCAHGL</sequence>
<dbReference type="EMBL" id="HBKO01033314">
    <property type="protein sequence ID" value="CAE2253482.1"/>
    <property type="molecule type" value="Transcribed_RNA"/>
</dbReference>
<protein>
    <submittedName>
        <fullName evidence="1">Uncharacterized protein</fullName>
    </submittedName>
</protein>
<gene>
    <name evidence="1" type="ORF">CPOL0286_LOCUS15119</name>
</gene>
<accession>A0A7S4J6H0</accession>
<organism evidence="1">
    <name type="scientific">Prymnesium polylepis</name>
    <dbReference type="NCBI Taxonomy" id="72548"/>
    <lineage>
        <taxon>Eukaryota</taxon>
        <taxon>Haptista</taxon>
        <taxon>Haptophyta</taxon>
        <taxon>Prymnesiophyceae</taxon>
        <taxon>Prymnesiales</taxon>
        <taxon>Prymnesiaceae</taxon>
        <taxon>Prymnesium</taxon>
    </lineage>
</organism>
<proteinExistence type="predicted"/>
<reference evidence="1" key="1">
    <citation type="submission" date="2021-01" db="EMBL/GenBank/DDBJ databases">
        <authorList>
            <person name="Corre E."/>
            <person name="Pelletier E."/>
            <person name="Niang G."/>
            <person name="Scheremetjew M."/>
            <person name="Finn R."/>
            <person name="Kale V."/>
            <person name="Holt S."/>
            <person name="Cochrane G."/>
            <person name="Meng A."/>
            <person name="Brown T."/>
            <person name="Cohen L."/>
        </authorList>
    </citation>
    <scope>NUCLEOTIDE SEQUENCE</scope>
    <source>
        <strain evidence="1">UIO037</strain>
    </source>
</reference>